<protein>
    <submittedName>
        <fullName evidence="2">Uncharacterized protein</fullName>
    </submittedName>
</protein>
<evidence type="ECO:0000313" key="2">
    <source>
        <dbReference type="EMBL" id="KAH8984423.1"/>
    </source>
</evidence>
<keyword evidence="1" id="KW-0472">Membrane</keyword>
<organism evidence="2 3">
    <name type="scientific">Lactarius akahatsu</name>
    <dbReference type="NCBI Taxonomy" id="416441"/>
    <lineage>
        <taxon>Eukaryota</taxon>
        <taxon>Fungi</taxon>
        <taxon>Dikarya</taxon>
        <taxon>Basidiomycota</taxon>
        <taxon>Agaricomycotina</taxon>
        <taxon>Agaricomycetes</taxon>
        <taxon>Russulales</taxon>
        <taxon>Russulaceae</taxon>
        <taxon>Lactarius</taxon>
    </lineage>
</organism>
<keyword evidence="1" id="KW-1133">Transmembrane helix</keyword>
<feature type="transmembrane region" description="Helical" evidence="1">
    <location>
        <begin position="42"/>
        <end position="59"/>
    </location>
</feature>
<sequence length="60" mass="6704">MISELAAFFDCLNILVVLWHWVRGRDTFGPLGKSFLKQGQSLFPSMLSGVIYLVLVTQGC</sequence>
<keyword evidence="1" id="KW-0812">Transmembrane</keyword>
<dbReference type="EMBL" id="JAKELL010000076">
    <property type="protein sequence ID" value="KAH8984423.1"/>
    <property type="molecule type" value="Genomic_DNA"/>
</dbReference>
<gene>
    <name evidence="2" type="ORF">EDB92DRAFT_1886874</name>
</gene>
<keyword evidence="3" id="KW-1185">Reference proteome</keyword>
<evidence type="ECO:0000313" key="3">
    <source>
        <dbReference type="Proteomes" id="UP001201163"/>
    </source>
</evidence>
<feature type="non-terminal residue" evidence="2">
    <location>
        <position position="60"/>
    </location>
</feature>
<dbReference type="AlphaFoldDB" id="A0AAD4LB17"/>
<accession>A0AAD4LB17</accession>
<reference evidence="2" key="1">
    <citation type="submission" date="2022-01" db="EMBL/GenBank/DDBJ databases">
        <title>Comparative genomics reveals a dynamic genome evolution in the ectomycorrhizal milk-cap (Lactarius) mushrooms.</title>
        <authorList>
            <consortium name="DOE Joint Genome Institute"/>
            <person name="Lebreton A."/>
            <person name="Tang N."/>
            <person name="Kuo A."/>
            <person name="LaButti K."/>
            <person name="Drula E."/>
            <person name="Barry K."/>
            <person name="Clum A."/>
            <person name="Lipzen A."/>
            <person name="Mousain D."/>
            <person name="Ng V."/>
            <person name="Wang R."/>
            <person name="Wang X."/>
            <person name="Dai Y."/>
            <person name="Henrissat B."/>
            <person name="Grigoriev I.V."/>
            <person name="Guerin-Laguette A."/>
            <person name="Yu F."/>
            <person name="Martin F.M."/>
        </authorList>
    </citation>
    <scope>NUCLEOTIDE SEQUENCE</scope>
    <source>
        <strain evidence="2">QP</strain>
    </source>
</reference>
<proteinExistence type="predicted"/>
<feature type="transmembrane region" description="Helical" evidence="1">
    <location>
        <begin position="5"/>
        <end position="22"/>
    </location>
</feature>
<evidence type="ECO:0000256" key="1">
    <source>
        <dbReference type="SAM" id="Phobius"/>
    </source>
</evidence>
<dbReference type="Proteomes" id="UP001201163">
    <property type="component" value="Unassembled WGS sequence"/>
</dbReference>
<name>A0AAD4LB17_9AGAM</name>
<comment type="caution">
    <text evidence="2">The sequence shown here is derived from an EMBL/GenBank/DDBJ whole genome shotgun (WGS) entry which is preliminary data.</text>
</comment>